<feature type="compositionally biased region" description="Polar residues" evidence="1">
    <location>
        <begin position="56"/>
        <end position="76"/>
    </location>
</feature>
<organism evidence="2 3">
    <name type="scientific">Capronia coronata CBS 617.96</name>
    <dbReference type="NCBI Taxonomy" id="1182541"/>
    <lineage>
        <taxon>Eukaryota</taxon>
        <taxon>Fungi</taxon>
        <taxon>Dikarya</taxon>
        <taxon>Ascomycota</taxon>
        <taxon>Pezizomycotina</taxon>
        <taxon>Eurotiomycetes</taxon>
        <taxon>Chaetothyriomycetidae</taxon>
        <taxon>Chaetothyriales</taxon>
        <taxon>Herpotrichiellaceae</taxon>
        <taxon>Capronia</taxon>
    </lineage>
</organism>
<evidence type="ECO:0000256" key="1">
    <source>
        <dbReference type="SAM" id="MobiDB-lite"/>
    </source>
</evidence>
<dbReference type="Proteomes" id="UP000019484">
    <property type="component" value="Unassembled WGS sequence"/>
</dbReference>
<dbReference type="HOGENOM" id="CLU_2108721_0_0_1"/>
<dbReference type="EMBL" id="AMWN01000007">
    <property type="protein sequence ID" value="EXJ81852.1"/>
    <property type="molecule type" value="Genomic_DNA"/>
</dbReference>
<protein>
    <submittedName>
        <fullName evidence="2">Uncharacterized protein</fullName>
    </submittedName>
</protein>
<dbReference type="GeneID" id="19162772"/>
<comment type="caution">
    <text evidence="2">The sequence shown here is derived from an EMBL/GenBank/DDBJ whole genome shotgun (WGS) entry which is preliminary data.</text>
</comment>
<proteinExistence type="predicted"/>
<dbReference type="OrthoDB" id="10297943at2759"/>
<feature type="region of interest" description="Disordered" evidence="1">
    <location>
        <begin position="52"/>
        <end position="115"/>
    </location>
</feature>
<evidence type="ECO:0000313" key="3">
    <source>
        <dbReference type="Proteomes" id="UP000019484"/>
    </source>
</evidence>
<keyword evidence="3" id="KW-1185">Reference proteome</keyword>
<dbReference type="RefSeq" id="XP_007726973.1">
    <property type="nucleotide sequence ID" value="XM_007728783.1"/>
</dbReference>
<dbReference type="AlphaFoldDB" id="W9XMW9"/>
<feature type="compositionally biased region" description="Polar residues" evidence="1">
    <location>
        <begin position="88"/>
        <end position="102"/>
    </location>
</feature>
<accession>W9XMW9</accession>
<evidence type="ECO:0000313" key="2">
    <source>
        <dbReference type="EMBL" id="EXJ81852.1"/>
    </source>
</evidence>
<gene>
    <name evidence="2" type="ORF">A1O1_07917</name>
</gene>
<sequence length="115" mass="12026">MALTNGRKSARDLRAEARALVKRCYMAAGKLDALVCMDDAHATNGLLGRLARHHSPSNTTLRTHTRTPSPVPSASPSIMPFNGVPSVRGSSPPVTHGHSPQPQWAGRGAGVVGVA</sequence>
<name>W9XMW9_9EURO</name>
<reference evidence="2 3" key="1">
    <citation type="submission" date="2013-03" db="EMBL/GenBank/DDBJ databases">
        <title>The Genome Sequence of Capronia coronata CBS 617.96.</title>
        <authorList>
            <consortium name="The Broad Institute Genomics Platform"/>
            <person name="Cuomo C."/>
            <person name="de Hoog S."/>
            <person name="Gorbushina A."/>
            <person name="Walker B."/>
            <person name="Young S.K."/>
            <person name="Zeng Q."/>
            <person name="Gargeya S."/>
            <person name="Fitzgerald M."/>
            <person name="Haas B."/>
            <person name="Abouelleil A."/>
            <person name="Allen A.W."/>
            <person name="Alvarado L."/>
            <person name="Arachchi H.M."/>
            <person name="Berlin A.M."/>
            <person name="Chapman S.B."/>
            <person name="Gainer-Dewar J."/>
            <person name="Goldberg J."/>
            <person name="Griggs A."/>
            <person name="Gujja S."/>
            <person name="Hansen M."/>
            <person name="Howarth C."/>
            <person name="Imamovic A."/>
            <person name="Ireland A."/>
            <person name="Larimer J."/>
            <person name="McCowan C."/>
            <person name="Murphy C."/>
            <person name="Pearson M."/>
            <person name="Poon T.W."/>
            <person name="Priest M."/>
            <person name="Roberts A."/>
            <person name="Saif S."/>
            <person name="Shea T."/>
            <person name="Sisk P."/>
            <person name="Sykes S."/>
            <person name="Wortman J."/>
            <person name="Nusbaum C."/>
            <person name="Birren B."/>
        </authorList>
    </citation>
    <scope>NUCLEOTIDE SEQUENCE [LARGE SCALE GENOMIC DNA]</scope>
    <source>
        <strain evidence="2 3">CBS 617.96</strain>
    </source>
</reference>